<dbReference type="EMBL" id="OU912926">
    <property type="protein sequence ID" value="CAG9933777.1"/>
    <property type="molecule type" value="Genomic_DNA"/>
</dbReference>
<dbReference type="PANTHER" id="PTHR31632">
    <property type="entry name" value="IRON TRANSPORTER FTH1"/>
    <property type="match status" value="1"/>
</dbReference>
<dbReference type="Pfam" id="PF03239">
    <property type="entry name" value="FTR1"/>
    <property type="match status" value="1"/>
</dbReference>
<feature type="transmembrane region" description="Helical" evidence="6">
    <location>
        <begin position="144"/>
        <end position="164"/>
    </location>
</feature>
<keyword evidence="4 6" id="KW-1133">Transmembrane helix</keyword>
<comment type="subcellular location">
    <subcellularLocation>
        <location evidence="1">Membrane</location>
        <topology evidence="1">Multi-pass membrane protein</topology>
    </subcellularLocation>
</comment>
<evidence type="ECO:0000256" key="4">
    <source>
        <dbReference type="ARBA" id="ARBA00022989"/>
    </source>
</evidence>
<name>A0ABN8AP10_9PROT</name>
<proteinExistence type="inferred from homology"/>
<sequence>MFQTLMITFREGLEAFLIIAISLIYLTQTNRRELIPAVHSGVGFALLLSALLGVVLARIGAISPFWMGIMALVAAISVIYCTVHMSKMGKFMKKEITDGFNKASEQSSSRAWMVAFFFSAFMVGREGVETATMIASLAAQAETSHMAIGAVIGVLLASLLAWAWVKFGRRINLQKFFQFTAVFMTIFALQLIFYAFHEFTEAGALPLVDNAYWHVATEPWSPEGEYSQWFSYSFGILPLGWLIYAYFSDRKTNTAKPAS</sequence>
<accession>A0ABN8AP10</accession>
<evidence type="ECO:0000256" key="6">
    <source>
        <dbReference type="SAM" id="Phobius"/>
    </source>
</evidence>
<feature type="transmembrane region" description="Helical" evidence="6">
    <location>
        <begin position="6"/>
        <end position="26"/>
    </location>
</feature>
<dbReference type="PANTHER" id="PTHR31632:SF2">
    <property type="entry name" value="PLASMA MEMBRANE IRON PERMEASE"/>
    <property type="match status" value="1"/>
</dbReference>
<dbReference type="RefSeq" id="WP_239797506.1">
    <property type="nucleotide sequence ID" value="NZ_OU912926.1"/>
</dbReference>
<evidence type="ECO:0000256" key="3">
    <source>
        <dbReference type="ARBA" id="ARBA00022692"/>
    </source>
</evidence>
<reference evidence="7 8" key="1">
    <citation type="submission" date="2021-10" db="EMBL/GenBank/DDBJ databases">
        <authorList>
            <person name="Koch H."/>
        </authorList>
    </citation>
    <scope>NUCLEOTIDE SEQUENCE [LARGE SCALE GENOMIC DNA]</scope>
    <source>
        <strain evidence="7">6680</strain>
    </source>
</reference>
<feature type="transmembrane region" description="Helical" evidence="6">
    <location>
        <begin position="38"/>
        <end position="59"/>
    </location>
</feature>
<keyword evidence="5 6" id="KW-0472">Membrane</keyword>
<keyword evidence="3 6" id="KW-0812">Transmembrane</keyword>
<evidence type="ECO:0000313" key="8">
    <source>
        <dbReference type="Proteomes" id="UP000839052"/>
    </source>
</evidence>
<evidence type="ECO:0000256" key="2">
    <source>
        <dbReference type="ARBA" id="ARBA00008333"/>
    </source>
</evidence>
<evidence type="ECO:0000313" key="7">
    <source>
        <dbReference type="EMBL" id="CAG9933777.1"/>
    </source>
</evidence>
<feature type="transmembrane region" description="Helical" evidence="6">
    <location>
        <begin position="65"/>
        <end position="86"/>
    </location>
</feature>
<feature type="transmembrane region" description="Helical" evidence="6">
    <location>
        <begin position="229"/>
        <end position="247"/>
    </location>
</feature>
<gene>
    <name evidence="7" type="ORF">NTG6680_2528</name>
</gene>
<evidence type="ECO:0000256" key="1">
    <source>
        <dbReference type="ARBA" id="ARBA00004141"/>
    </source>
</evidence>
<organism evidence="7 8">
    <name type="scientific">Candidatus Nitrotoga arctica</name>
    <dbReference type="NCBI Taxonomy" id="453162"/>
    <lineage>
        <taxon>Bacteria</taxon>
        <taxon>Pseudomonadati</taxon>
        <taxon>Pseudomonadota</taxon>
        <taxon>Betaproteobacteria</taxon>
        <taxon>Nitrosomonadales</taxon>
        <taxon>Gallionellaceae</taxon>
        <taxon>Candidatus Nitrotoga</taxon>
    </lineage>
</organism>
<feature type="transmembrane region" description="Helical" evidence="6">
    <location>
        <begin position="107"/>
        <end position="124"/>
    </location>
</feature>
<keyword evidence="8" id="KW-1185">Reference proteome</keyword>
<evidence type="ECO:0000256" key="5">
    <source>
        <dbReference type="ARBA" id="ARBA00023136"/>
    </source>
</evidence>
<dbReference type="InterPro" id="IPR004923">
    <property type="entry name" value="FTR1/Fip1/EfeU"/>
</dbReference>
<dbReference type="Proteomes" id="UP000839052">
    <property type="component" value="Chromosome"/>
</dbReference>
<feature type="transmembrane region" description="Helical" evidence="6">
    <location>
        <begin position="176"/>
        <end position="196"/>
    </location>
</feature>
<protein>
    <submittedName>
        <fullName evidence="7">Ferrous iron transport permease EfeU</fullName>
    </submittedName>
</protein>
<comment type="similarity">
    <text evidence="2">Belongs to the oxidase-dependent Fe transporter (OFeT) (TC 9.A.10.1) family.</text>
</comment>